<evidence type="ECO:0000313" key="2">
    <source>
        <dbReference type="Proteomes" id="UP001230649"/>
    </source>
</evidence>
<evidence type="ECO:0000313" key="1">
    <source>
        <dbReference type="EMBL" id="KAJ9109568.1"/>
    </source>
</evidence>
<comment type="caution">
    <text evidence="1">The sequence shown here is derived from an EMBL/GenBank/DDBJ whole genome shotgun (WGS) entry which is preliminary data.</text>
</comment>
<accession>A0ACC2WCU5</accession>
<organism evidence="1 2">
    <name type="scientific">Naganishia adeliensis</name>
    <dbReference type="NCBI Taxonomy" id="92952"/>
    <lineage>
        <taxon>Eukaryota</taxon>
        <taxon>Fungi</taxon>
        <taxon>Dikarya</taxon>
        <taxon>Basidiomycota</taxon>
        <taxon>Agaricomycotina</taxon>
        <taxon>Tremellomycetes</taxon>
        <taxon>Filobasidiales</taxon>
        <taxon>Filobasidiaceae</taxon>
        <taxon>Naganishia</taxon>
    </lineage>
</organism>
<proteinExistence type="predicted"/>
<keyword evidence="2" id="KW-1185">Reference proteome</keyword>
<dbReference type="EMBL" id="JASBWS010000029">
    <property type="protein sequence ID" value="KAJ9109568.1"/>
    <property type="molecule type" value="Genomic_DNA"/>
</dbReference>
<name>A0ACC2WCU5_9TREE</name>
<gene>
    <name evidence="1" type="ORF">QFC20_003314</name>
</gene>
<reference evidence="1" key="1">
    <citation type="submission" date="2023-04" db="EMBL/GenBank/DDBJ databases">
        <title>Draft Genome sequencing of Naganishia species isolated from polar environments using Oxford Nanopore Technology.</title>
        <authorList>
            <person name="Leo P."/>
            <person name="Venkateswaran K."/>
        </authorList>
    </citation>
    <scope>NUCLEOTIDE SEQUENCE</scope>
    <source>
        <strain evidence="1">MNA-CCFEE 5262</strain>
    </source>
</reference>
<dbReference type="Proteomes" id="UP001230649">
    <property type="component" value="Unassembled WGS sequence"/>
</dbReference>
<protein>
    <submittedName>
        <fullName evidence="1">Uncharacterized protein</fullName>
    </submittedName>
</protein>
<sequence length="632" mass="71022">MDEPSQFALTKRTIRRERAGGSGKRKQERRLEGDAQRMRRLEVLQLLLRCQVKAVQRLWAIGDELERVVRDLWIVVLEDAERAQAAAASTGDNLSATQPDAQKTANTPRQSSTSNSDSQSNSDSTSTTGSTSTSDTDTGSSAIPQDLLDKLSSSPPSSPTRQNNILPPPPVRRPGRKRLPDAWRHGTTRSRITATTVLRILVLGLWMIRVPVMVVDVIREVSRGGIPYLSWRVEGMRGGWRGGIARRPPSVPHFYHSVVTLADRLERYAGIRIPDGNVPLLLWRLTKEIGGTPFLYTQTFRLLQHLDVSMTISRPKEYSRHYYNSRRRASQAGSRLAPEPSSSSDNEGDDNKPTRSRRLPMRRLGELCPIELRLAAALIISLKLAYGLDNDPARIPLDIDDPACCLPKADEWLRELRSNWEEGWFRRHVVSPEPIDFAYQSEQEAEKFLMQAERVLLGVPNRIPDRQQIVDLFPMDEHIGVTPLRDKDEVYETWRGYHSRAEPNLPLNIPEDGDSKRRRSRSGSVDSTARRTRRVTFEPGRAYKVYDWRKVLPSTSPSGGLPRDLVLVVDVVAEITGLGRIDVLKELYALEMLLQFANRQIRRRKGKGRKSEGGRASAATSAASTTDGGSIG</sequence>